<dbReference type="Pfam" id="PF01882">
    <property type="entry name" value="DUF58"/>
    <property type="match status" value="1"/>
</dbReference>
<proteinExistence type="predicted"/>
<evidence type="ECO:0000313" key="4">
    <source>
        <dbReference type="Proteomes" id="UP000183815"/>
    </source>
</evidence>
<sequence length="503" mass="57095">MWTSKAVLYVGFGAILVLFSPFINNIQLFLLGIAILGFVSVHTLVNTSPIKVKVTRKMENVFEGSNVDINLSIENKGRSIGFLELFDNLPKELDLERYMFLRYRLIPESLETTLEEIKAECDHSISKIPEVTLTNVSHRLEISNPSPFDIELTVPWNSDFKKDVEGILSGLDSVQSMALIEKKLLPPPKRNHTIIQLKKNQTKIHKYTLNCPVRGQYRVGSPRLRLYNPSFFFYYETDIQAESPLVVFPELYDIEDLGILSEFPKLYQGAIPIRRLGDSGGFYSIRDYVPGDDFKKINWRVFGRTRKLMVNQYEREDISDVLLLVDTRALSGSGTVIHNSLNYACRVAATIARFLLQTRNRVGVVFYGGYHISIPVDSGQKHLYHMLTAFARIKPNGNRGVASVLGDVRNFTPRSPVILISTLERDITASYALREIMARGYKLTVLAPDTLHYDRERNQISPITYYSTNVNIDNALADVRALGARAIRWEPDTPISTILKEVA</sequence>
<dbReference type="PANTHER" id="PTHR33608">
    <property type="entry name" value="BLL2464 PROTEIN"/>
    <property type="match status" value="1"/>
</dbReference>
<dbReference type="AlphaFoldDB" id="A0A1J5T472"/>
<organism evidence="3 4">
    <name type="scientific">Marine Group III euryarchaeote CG-Bathy1</name>
    <dbReference type="NCBI Taxonomy" id="1889001"/>
    <lineage>
        <taxon>Archaea</taxon>
        <taxon>Methanobacteriati</taxon>
        <taxon>Thermoplasmatota</taxon>
        <taxon>Thermoplasmata</taxon>
        <taxon>Candidatus Thermoprofundales</taxon>
    </lineage>
</organism>
<dbReference type="PANTHER" id="PTHR33608:SF6">
    <property type="entry name" value="BLL2464 PROTEIN"/>
    <property type="match status" value="1"/>
</dbReference>
<name>A0A1J5T472_9ARCH</name>
<accession>A0A1J5T472</accession>
<evidence type="ECO:0000256" key="1">
    <source>
        <dbReference type="SAM" id="Phobius"/>
    </source>
</evidence>
<keyword evidence="1" id="KW-1133">Transmembrane helix</keyword>
<feature type="domain" description="DUF58" evidence="2">
    <location>
        <begin position="285"/>
        <end position="420"/>
    </location>
</feature>
<feature type="transmembrane region" description="Helical" evidence="1">
    <location>
        <begin position="6"/>
        <end position="23"/>
    </location>
</feature>
<dbReference type="InterPro" id="IPR002881">
    <property type="entry name" value="DUF58"/>
</dbReference>
<protein>
    <recommendedName>
        <fullName evidence="2">DUF58 domain-containing protein</fullName>
    </recommendedName>
</protein>
<evidence type="ECO:0000313" key="3">
    <source>
        <dbReference type="EMBL" id="OIR15665.1"/>
    </source>
</evidence>
<comment type="caution">
    <text evidence="3">The sequence shown here is derived from an EMBL/GenBank/DDBJ whole genome shotgun (WGS) entry which is preliminary data.</text>
</comment>
<keyword evidence="1" id="KW-0472">Membrane</keyword>
<dbReference type="EMBL" id="MIYU01000016">
    <property type="protein sequence ID" value="OIR15665.1"/>
    <property type="molecule type" value="Genomic_DNA"/>
</dbReference>
<evidence type="ECO:0000259" key="2">
    <source>
        <dbReference type="Pfam" id="PF01882"/>
    </source>
</evidence>
<dbReference type="Proteomes" id="UP000183815">
    <property type="component" value="Unassembled WGS sequence"/>
</dbReference>
<reference evidence="3 4" key="1">
    <citation type="submission" date="2016-08" db="EMBL/GenBank/DDBJ databases">
        <title>New Insights into Marine Group III Euryarchaeota, from dark to light.</title>
        <authorList>
            <person name="Haro-Moreno J.M."/>
            <person name="Rodriguez-Valera F."/>
            <person name="Lopez-Garcia P."/>
            <person name="Moreira D."/>
            <person name="Martin-Cuadrado A.B."/>
        </authorList>
    </citation>
    <scope>NUCLEOTIDE SEQUENCE [LARGE SCALE GENOMIC DNA]</scope>
    <source>
        <strain evidence="3">CG-Bathy1</strain>
    </source>
</reference>
<keyword evidence="1" id="KW-0812">Transmembrane</keyword>
<gene>
    <name evidence="3" type="ORF">BEU04_01830</name>
</gene>